<feature type="modified residue" description="4-aspartylphosphate" evidence="5">
    <location>
        <position position="54"/>
    </location>
</feature>
<keyword evidence="9" id="KW-1185">Reference proteome</keyword>
<dbReference type="InterPro" id="IPR011006">
    <property type="entry name" value="CheY-like_superfamily"/>
</dbReference>
<organism evidence="8 9">
    <name type="scientific">Chryseolinea serpens</name>
    <dbReference type="NCBI Taxonomy" id="947013"/>
    <lineage>
        <taxon>Bacteria</taxon>
        <taxon>Pseudomonadati</taxon>
        <taxon>Bacteroidota</taxon>
        <taxon>Cytophagia</taxon>
        <taxon>Cytophagales</taxon>
        <taxon>Fulvivirgaceae</taxon>
        <taxon>Chryseolinea</taxon>
    </lineage>
</organism>
<proteinExistence type="predicted"/>
<dbReference type="CDD" id="cd06170">
    <property type="entry name" value="LuxR_C_like"/>
    <property type="match status" value="1"/>
</dbReference>
<dbReference type="InterPro" id="IPR016032">
    <property type="entry name" value="Sig_transdc_resp-reg_C-effctor"/>
</dbReference>
<dbReference type="AlphaFoldDB" id="A0A1M5JX50"/>
<dbReference type="STRING" id="947013.SAMN04488109_0324"/>
<evidence type="ECO:0000259" key="7">
    <source>
        <dbReference type="PROSITE" id="PS50110"/>
    </source>
</evidence>
<dbReference type="PANTHER" id="PTHR43214:SF41">
    <property type="entry name" value="NITRATE_NITRITE RESPONSE REGULATOR PROTEIN NARP"/>
    <property type="match status" value="1"/>
</dbReference>
<dbReference type="RefSeq" id="WP_073130337.1">
    <property type="nucleotide sequence ID" value="NZ_FQWQ01000001.1"/>
</dbReference>
<accession>A0A1M5JX50</accession>
<dbReference type="SUPFAM" id="SSF52172">
    <property type="entry name" value="CheY-like"/>
    <property type="match status" value="1"/>
</dbReference>
<keyword evidence="4" id="KW-0804">Transcription</keyword>
<sequence>MIRLVIAEDHNALIDGVKLLLEHEQDIQFVGYANNGRELCDLVKLKKPDVVITDIRMPIMDGITATRLILKTDPNTKVIAFTMFDQDDAVQQMLEAGARGYILKNSNLSELLFAIRTVYMNNYYYDAGITVSGGEKKEKALLTKRQIEILKLIALGKTNQEIGDQLFIGKTTVETHRKNMIRILNLKGAGELLRYALESKYKF</sequence>
<dbReference type="InterPro" id="IPR058245">
    <property type="entry name" value="NreC/VraR/RcsB-like_REC"/>
</dbReference>
<evidence type="ECO:0000256" key="2">
    <source>
        <dbReference type="ARBA" id="ARBA00023015"/>
    </source>
</evidence>
<dbReference type="PRINTS" id="PR00038">
    <property type="entry name" value="HTHLUXR"/>
</dbReference>
<evidence type="ECO:0000256" key="5">
    <source>
        <dbReference type="PROSITE-ProRule" id="PRU00169"/>
    </source>
</evidence>
<dbReference type="SMART" id="SM00448">
    <property type="entry name" value="REC"/>
    <property type="match status" value="1"/>
</dbReference>
<keyword evidence="1 5" id="KW-0597">Phosphoprotein</keyword>
<feature type="domain" description="Response regulatory" evidence="7">
    <location>
        <begin position="3"/>
        <end position="119"/>
    </location>
</feature>
<evidence type="ECO:0000313" key="9">
    <source>
        <dbReference type="Proteomes" id="UP000184212"/>
    </source>
</evidence>
<dbReference type="EMBL" id="FQWQ01000001">
    <property type="protein sequence ID" value="SHG44955.1"/>
    <property type="molecule type" value="Genomic_DNA"/>
</dbReference>
<dbReference type="SUPFAM" id="SSF46894">
    <property type="entry name" value="C-terminal effector domain of the bipartite response regulators"/>
    <property type="match status" value="1"/>
</dbReference>
<dbReference type="Gene3D" id="3.40.50.2300">
    <property type="match status" value="1"/>
</dbReference>
<keyword evidence="2" id="KW-0805">Transcription regulation</keyword>
<dbReference type="GO" id="GO:0006355">
    <property type="term" value="P:regulation of DNA-templated transcription"/>
    <property type="evidence" value="ECO:0007669"/>
    <property type="project" value="InterPro"/>
</dbReference>
<dbReference type="GO" id="GO:0000160">
    <property type="term" value="P:phosphorelay signal transduction system"/>
    <property type="evidence" value="ECO:0007669"/>
    <property type="project" value="InterPro"/>
</dbReference>
<evidence type="ECO:0000256" key="3">
    <source>
        <dbReference type="ARBA" id="ARBA00023125"/>
    </source>
</evidence>
<dbReference type="Pfam" id="PF00196">
    <property type="entry name" value="GerE"/>
    <property type="match status" value="1"/>
</dbReference>
<evidence type="ECO:0000313" key="8">
    <source>
        <dbReference type="EMBL" id="SHG44955.1"/>
    </source>
</evidence>
<evidence type="ECO:0000259" key="6">
    <source>
        <dbReference type="PROSITE" id="PS50043"/>
    </source>
</evidence>
<reference evidence="8 9" key="1">
    <citation type="submission" date="2016-11" db="EMBL/GenBank/DDBJ databases">
        <authorList>
            <person name="Jaros S."/>
            <person name="Januszkiewicz K."/>
            <person name="Wedrychowicz H."/>
        </authorList>
    </citation>
    <scope>NUCLEOTIDE SEQUENCE [LARGE SCALE GENOMIC DNA]</scope>
    <source>
        <strain evidence="8 9">DSM 24574</strain>
    </source>
</reference>
<dbReference type="Pfam" id="PF00072">
    <property type="entry name" value="Response_reg"/>
    <property type="match status" value="1"/>
</dbReference>
<dbReference type="PROSITE" id="PS50110">
    <property type="entry name" value="RESPONSE_REGULATORY"/>
    <property type="match status" value="1"/>
</dbReference>
<gene>
    <name evidence="8" type="ORF">SAMN04488109_0324</name>
</gene>
<dbReference type="Proteomes" id="UP000184212">
    <property type="component" value="Unassembled WGS sequence"/>
</dbReference>
<dbReference type="SMART" id="SM00421">
    <property type="entry name" value="HTH_LUXR"/>
    <property type="match status" value="1"/>
</dbReference>
<evidence type="ECO:0000256" key="1">
    <source>
        <dbReference type="ARBA" id="ARBA00022553"/>
    </source>
</evidence>
<dbReference type="PANTHER" id="PTHR43214">
    <property type="entry name" value="TWO-COMPONENT RESPONSE REGULATOR"/>
    <property type="match status" value="1"/>
</dbReference>
<evidence type="ECO:0000256" key="4">
    <source>
        <dbReference type="ARBA" id="ARBA00023163"/>
    </source>
</evidence>
<dbReference type="GO" id="GO:0003677">
    <property type="term" value="F:DNA binding"/>
    <property type="evidence" value="ECO:0007669"/>
    <property type="project" value="UniProtKB-KW"/>
</dbReference>
<dbReference type="InterPro" id="IPR000792">
    <property type="entry name" value="Tscrpt_reg_LuxR_C"/>
</dbReference>
<name>A0A1M5JX50_9BACT</name>
<protein>
    <submittedName>
        <fullName evidence="8">Two component transcriptional regulator, LuxR family</fullName>
    </submittedName>
</protein>
<dbReference type="InterPro" id="IPR039420">
    <property type="entry name" value="WalR-like"/>
</dbReference>
<keyword evidence="3" id="KW-0238">DNA-binding</keyword>
<dbReference type="CDD" id="cd17535">
    <property type="entry name" value="REC_NarL-like"/>
    <property type="match status" value="1"/>
</dbReference>
<dbReference type="PROSITE" id="PS50043">
    <property type="entry name" value="HTH_LUXR_2"/>
    <property type="match status" value="1"/>
</dbReference>
<dbReference type="OrthoDB" id="9797341at2"/>
<feature type="domain" description="HTH luxR-type" evidence="6">
    <location>
        <begin position="135"/>
        <end position="200"/>
    </location>
</feature>
<dbReference type="InterPro" id="IPR001789">
    <property type="entry name" value="Sig_transdc_resp-reg_receiver"/>
</dbReference>